<dbReference type="EMBL" id="CP136051">
    <property type="protein sequence ID" value="WOK04882.1"/>
    <property type="molecule type" value="Genomic_DNA"/>
</dbReference>
<evidence type="ECO:0000313" key="3">
    <source>
        <dbReference type="Proteomes" id="UP001302349"/>
    </source>
</evidence>
<feature type="chain" id="PRO_5047117094" evidence="1">
    <location>
        <begin position="22"/>
        <end position="250"/>
    </location>
</feature>
<evidence type="ECO:0000313" key="2">
    <source>
        <dbReference type="EMBL" id="WOK04882.1"/>
    </source>
</evidence>
<organism evidence="2 3">
    <name type="scientific">Imperialibacter roseus</name>
    <dbReference type="NCBI Taxonomy" id="1324217"/>
    <lineage>
        <taxon>Bacteria</taxon>
        <taxon>Pseudomonadati</taxon>
        <taxon>Bacteroidota</taxon>
        <taxon>Cytophagia</taxon>
        <taxon>Cytophagales</taxon>
        <taxon>Flammeovirgaceae</taxon>
        <taxon>Imperialibacter</taxon>
    </lineage>
</organism>
<keyword evidence="1" id="KW-0732">Signal</keyword>
<protein>
    <submittedName>
        <fullName evidence="2">Membrane or secreted protein</fullName>
    </submittedName>
</protein>
<accession>A0ABZ0IMS7</accession>
<proteinExistence type="predicted"/>
<gene>
    <name evidence="2" type="ORF">RT717_17510</name>
</gene>
<dbReference type="Gene3D" id="2.40.128.490">
    <property type="entry name" value="Uncharacterised protein PF14869, DUF4488"/>
    <property type="match status" value="1"/>
</dbReference>
<dbReference type="RefSeq" id="WP_317487680.1">
    <property type="nucleotide sequence ID" value="NZ_CP136051.1"/>
</dbReference>
<dbReference type="Proteomes" id="UP001302349">
    <property type="component" value="Chromosome"/>
</dbReference>
<keyword evidence="3" id="KW-1185">Reference proteome</keyword>
<evidence type="ECO:0000256" key="1">
    <source>
        <dbReference type="SAM" id="SignalP"/>
    </source>
</evidence>
<name>A0ABZ0IMS7_9BACT</name>
<feature type="signal peptide" evidence="1">
    <location>
        <begin position="1"/>
        <end position="21"/>
    </location>
</feature>
<reference evidence="2 3" key="1">
    <citation type="journal article" date="2023" name="Microbiol. Resour. Announc.">
        <title>Complete Genome Sequence of Imperialibacter roseus strain P4T.</title>
        <authorList>
            <person name="Tizabi D.R."/>
            <person name="Bachvaroff T."/>
            <person name="Hill R.T."/>
        </authorList>
    </citation>
    <scope>NUCLEOTIDE SEQUENCE [LARGE SCALE GENOMIC DNA]</scope>
    <source>
        <strain evidence="2 3">P4T</strain>
    </source>
</reference>
<sequence>MKRYTLLAIVCIALAASISFSFTPADSYRKLDLSGAWSSSASVGGKPAKHMLVMTEGYFSMATYAEADGSFITTLGGSYSNTDNSLSVTLEFNSSDPSSVGQPTTLNLKETKDGFTVSSSDGSIYYTFTNVDKGKPGALMGPWLMSGRKADDGSIANRDTSGPRKTMKILSGTRFQWIAYNTSTGEFFGTGGGNYTTKGGKYTENIEFFSRDNTRVGAALQFDYSLKEGAWHHSGLSSKGDPIYEVWSKR</sequence>